<keyword evidence="1" id="KW-0175">Coiled coil</keyword>
<reference evidence="3 4" key="1">
    <citation type="journal article" date="2023" name="bioRxiv">
        <title>Conserved and derived expression patterns and positive selection on dental genes reveal complex evolutionary context of ever-growing rodent molars.</title>
        <authorList>
            <person name="Calamari Z.T."/>
            <person name="Song A."/>
            <person name="Cohen E."/>
            <person name="Akter M."/>
            <person name="Roy R.D."/>
            <person name="Hallikas O."/>
            <person name="Christensen M.M."/>
            <person name="Li P."/>
            <person name="Marangoni P."/>
            <person name="Jernvall J."/>
            <person name="Klein O.D."/>
        </authorList>
    </citation>
    <scope>NUCLEOTIDE SEQUENCE [LARGE SCALE GENOMIC DNA]</scope>
    <source>
        <strain evidence="3">V071</strain>
    </source>
</reference>
<dbReference type="EMBL" id="JBBHLL010000705">
    <property type="protein sequence ID" value="KAK7798375.1"/>
    <property type="molecule type" value="Genomic_DNA"/>
</dbReference>
<dbReference type="Proteomes" id="UP001488838">
    <property type="component" value="Unassembled WGS sequence"/>
</dbReference>
<accession>A0AAW0H9V9</accession>
<keyword evidence="4" id="KW-1185">Reference proteome</keyword>
<feature type="region of interest" description="Disordered" evidence="2">
    <location>
        <begin position="294"/>
        <end position="345"/>
    </location>
</feature>
<evidence type="ECO:0000256" key="1">
    <source>
        <dbReference type="SAM" id="Coils"/>
    </source>
</evidence>
<dbReference type="PANTHER" id="PTHR11505">
    <property type="entry name" value="L1 TRANSPOSABLE ELEMENT-RELATED"/>
    <property type="match status" value="1"/>
</dbReference>
<evidence type="ECO:0000313" key="3">
    <source>
        <dbReference type="EMBL" id="KAK7798375.1"/>
    </source>
</evidence>
<name>A0AAW0H9V9_MYOGA</name>
<feature type="coiled-coil region" evidence="1">
    <location>
        <begin position="104"/>
        <end position="232"/>
    </location>
</feature>
<dbReference type="InterPro" id="IPR004244">
    <property type="entry name" value="Transposase_22"/>
</dbReference>
<proteinExistence type="predicted"/>
<evidence type="ECO:0000256" key="2">
    <source>
        <dbReference type="SAM" id="MobiDB-lite"/>
    </source>
</evidence>
<dbReference type="Gene3D" id="3.30.70.1820">
    <property type="entry name" value="L1 transposable element, RRM domain"/>
    <property type="match status" value="1"/>
</dbReference>
<organism evidence="3 4">
    <name type="scientific">Myodes glareolus</name>
    <name type="common">Bank vole</name>
    <name type="synonym">Clethrionomys glareolus</name>
    <dbReference type="NCBI Taxonomy" id="447135"/>
    <lineage>
        <taxon>Eukaryota</taxon>
        <taxon>Metazoa</taxon>
        <taxon>Chordata</taxon>
        <taxon>Craniata</taxon>
        <taxon>Vertebrata</taxon>
        <taxon>Euteleostomi</taxon>
        <taxon>Mammalia</taxon>
        <taxon>Eutheria</taxon>
        <taxon>Euarchontoglires</taxon>
        <taxon>Glires</taxon>
        <taxon>Rodentia</taxon>
        <taxon>Myomorpha</taxon>
        <taxon>Muroidea</taxon>
        <taxon>Cricetidae</taxon>
        <taxon>Arvicolinae</taxon>
        <taxon>Myodes</taxon>
    </lineage>
</organism>
<comment type="caution">
    <text evidence="3">The sequence shown here is derived from an EMBL/GenBank/DDBJ whole genome shotgun (WGS) entry which is preliminary data.</text>
</comment>
<feature type="compositionally biased region" description="Basic and acidic residues" evidence="2">
    <location>
        <begin position="324"/>
        <end position="342"/>
    </location>
</feature>
<protein>
    <submittedName>
        <fullName evidence="3">Uncharacterized protein</fullName>
    </submittedName>
</protein>
<dbReference type="Gene3D" id="1.20.5.390">
    <property type="entry name" value="L1 transposable element, trimerization domain"/>
    <property type="match status" value="1"/>
</dbReference>
<sequence length="387" mass="44802">MIGQLQRCYIHGCLASVAEMLTGWANVADGLCNACRYVTLWNFTTMTYEGFYHGPLMQRCMNSLMPDKVALPFHPIGNLPHMILAYVDDKNTNQPSHDPKKRKKNAIMKAIESLKQDMNNSLKELDEKYNKKIEEMSKEMDAKYNKKFEEMSKSMNDTLGNQEKTIKQVMETVQELKTEMESMKKTQNKGRLDMESLGKRTETTESSITNRIQEMEERISESEDTIEKINALIKENSKSNKFSSQNIQEIWDTIKKPNLRIIGIEEGEELQIKGPENIFNKIIEENFPNIKNDISMKNPHLAMEGDGGGDPCRNTGPSSLGPNERQKEGEREQRGQEQRKPSSDVGWRYRRRLILEHRTEPFTVQMRSRRMKKMKKEIRTAMGVITH</sequence>
<dbReference type="AlphaFoldDB" id="A0AAW0H9V9"/>
<evidence type="ECO:0000313" key="4">
    <source>
        <dbReference type="Proteomes" id="UP001488838"/>
    </source>
</evidence>
<gene>
    <name evidence="3" type="ORF">U0070_018545</name>
</gene>